<reference evidence="1" key="1">
    <citation type="journal article" date="2020" name="Nature">
        <title>Giant virus diversity and host interactions through global metagenomics.</title>
        <authorList>
            <person name="Schulz F."/>
            <person name="Roux S."/>
            <person name="Paez-Espino D."/>
            <person name="Jungbluth S."/>
            <person name="Walsh D.A."/>
            <person name="Denef V.J."/>
            <person name="McMahon K.D."/>
            <person name="Konstantinidis K.T."/>
            <person name="Eloe-Fadrosh E.A."/>
            <person name="Kyrpides N.C."/>
            <person name="Woyke T."/>
        </authorList>
    </citation>
    <scope>NUCLEOTIDE SEQUENCE</scope>
    <source>
        <strain evidence="1">GVMAG-M-3300009161-36</strain>
    </source>
</reference>
<proteinExistence type="predicted"/>
<dbReference type="EMBL" id="MN738969">
    <property type="protein sequence ID" value="QHT33622.1"/>
    <property type="molecule type" value="Genomic_DNA"/>
</dbReference>
<dbReference type="AlphaFoldDB" id="A0A6C0EXY2"/>
<protein>
    <submittedName>
        <fullName evidence="1">Uncharacterized protein</fullName>
    </submittedName>
</protein>
<organism evidence="1">
    <name type="scientific">viral metagenome</name>
    <dbReference type="NCBI Taxonomy" id="1070528"/>
    <lineage>
        <taxon>unclassified sequences</taxon>
        <taxon>metagenomes</taxon>
        <taxon>organismal metagenomes</taxon>
    </lineage>
</organism>
<sequence>MENKRKGCINRDKNGCKNIQKVFNHYIETGERPEKYKRDYKFQ</sequence>
<accession>A0A6C0EXY2</accession>
<name>A0A6C0EXY2_9ZZZZ</name>
<evidence type="ECO:0000313" key="1">
    <source>
        <dbReference type="EMBL" id="QHT33622.1"/>
    </source>
</evidence>